<feature type="region of interest" description="Disordered" evidence="1">
    <location>
        <begin position="1"/>
        <end position="55"/>
    </location>
</feature>
<protein>
    <submittedName>
        <fullName evidence="2">Uncharacterized protein</fullName>
    </submittedName>
</protein>
<proteinExistence type="predicted"/>
<evidence type="ECO:0000313" key="2">
    <source>
        <dbReference type="EMBL" id="GIY71820.1"/>
    </source>
</evidence>
<comment type="caution">
    <text evidence="2">The sequence shown here is derived from an EMBL/GenBank/DDBJ whole genome shotgun (WGS) entry which is preliminary data.</text>
</comment>
<gene>
    <name evidence="2" type="ORF">CEXT_81281</name>
</gene>
<feature type="compositionally biased region" description="Polar residues" evidence="1">
    <location>
        <begin position="1"/>
        <end position="11"/>
    </location>
</feature>
<accession>A0AAV4VR14</accession>
<evidence type="ECO:0000256" key="1">
    <source>
        <dbReference type="SAM" id="MobiDB-lite"/>
    </source>
</evidence>
<dbReference type="AlphaFoldDB" id="A0AAV4VR14"/>
<name>A0AAV4VR14_CAEEX</name>
<evidence type="ECO:0000313" key="3">
    <source>
        <dbReference type="Proteomes" id="UP001054945"/>
    </source>
</evidence>
<organism evidence="2 3">
    <name type="scientific">Caerostris extrusa</name>
    <name type="common">Bark spider</name>
    <name type="synonym">Caerostris bankana</name>
    <dbReference type="NCBI Taxonomy" id="172846"/>
    <lineage>
        <taxon>Eukaryota</taxon>
        <taxon>Metazoa</taxon>
        <taxon>Ecdysozoa</taxon>
        <taxon>Arthropoda</taxon>
        <taxon>Chelicerata</taxon>
        <taxon>Arachnida</taxon>
        <taxon>Araneae</taxon>
        <taxon>Araneomorphae</taxon>
        <taxon>Entelegynae</taxon>
        <taxon>Araneoidea</taxon>
        <taxon>Araneidae</taxon>
        <taxon>Caerostris</taxon>
    </lineage>
</organism>
<dbReference type="EMBL" id="BPLR01014865">
    <property type="protein sequence ID" value="GIY71820.1"/>
    <property type="molecule type" value="Genomic_DNA"/>
</dbReference>
<sequence>MRKSCGSTTSGRRPEGYQEAPWPTTPSGPSPWPSTRQSVSSRPTTRQSKSSTTATIMSKQLYMAMNSTVFGSLVENDRDKCVGRTVSDCILREDMRLNSKWPESACTL</sequence>
<reference evidence="2 3" key="1">
    <citation type="submission" date="2021-06" db="EMBL/GenBank/DDBJ databases">
        <title>Caerostris extrusa draft genome.</title>
        <authorList>
            <person name="Kono N."/>
            <person name="Arakawa K."/>
        </authorList>
    </citation>
    <scope>NUCLEOTIDE SEQUENCE [LARGE SCALE GENOMIC DNA]</scope>
</reference>
<keyword evidence="3" id="KW-1185">Reference proteome</keyword>
<dbReference type="Proteomes" id="UP001054945">
    <property type="component" value="Unassembled WGS sequence"/>
</dbReference>
<feature type="compositionally biased region" description="Pro residues" evidence="1">
    <location>
        <begin position="23"/>
        <end position="32"/>
    </location>
</feature>
<feature type="compositionally biased region" description="Polar residues" evidence="1">
    <location>
        <begin position="36"/>
        <end position="55"/>
    </location>
</feature>